<reference evidence="10" key="1">
    <citation type="journal article" date="2013" name="Nature">
        <title>Pan genome of the phytoplankton Emiliania underpins its global distribution.</title>
        <authorList>
            <person name="Read B.A."/>
            <person name="Kegel J."/>
            <person name="Klute M.J."/>
            <person name="Kuo A."/>
            <person name="Lefebvre S.C."/>
            <person name="Maumus F."/>
            <person name="Mayer C."/>
            <person name="Miller J."/>
            <person name="Monier A."/>
            <person name="Salamov A."/>
            <person name="Young J."/>
            <person name="Aguilar M."/>
            <person name="Claverie J.M."/>
            <person name="Frickenhaus S."/>
            <person name="Gonzalez K."/>
            <person name="Herman E.K."/>
            <person name="Lin Y.C."/>
            <person name="Napier J."/>
            <person name="Ogata H."/>
            <person name="Sarno A.F."/>
            <person name="Shmutz J."/>
            <person name="Schroeder D."/>
            <person name="de Vargas C."/>
            <person name="Verret F."/>
            <person name="von Dassow P."/>
            <person name="Valentin K."/>
            <person name="Van de Peer Y."/>
            <person name="Wheeler G."/>
            <person name="Dacks J.B."/>
            <person name="Delwiche C.F."/>
            <person name="Dyhrman S.T."/>
            <person name="Glockner G."/>
            <person name="John U."/>
            <person name="Richards T."/>
            <person name="Worden A.Z."/>
            <person name="Zhang X."/>
            <person name="Grigoriev I.V."/>
            <person name="Allen A.E."/>
            <person name="Bidle K."/>
            <person name="Borodovsky M."/>
            <person name="Bowler C."/>
            <person name="Brownlee C."/>
            <person name="Cock J.M."/>
            <person name="Elias M."/>
            <person name="Gladyshev V.N."/>
            <person name="Groth M."/>
            <person name="Guda C."/>
            <person name="Hadaegh A."/>
            <person name="Iglesias-Rodriguez M.D."/>
            <person name="Jenkins J."/>
            <person name="Jones B.M."/>
            <person name="Lawson T."/>
            <person name="Leese F."/>
            <person name="Lindquist E."/>
            <person name="Lobanov A."/>
            <person name="Lomsadze A."/>
            <person name="Malik S.B."/>
            <person name="Marsh M.E."/>
            <person name="Mackinder L."/>
            <person name="Mock T."/>
            <person name="Mueller-Roeber B."/>
            <person name="Pagarete A."/>
            <person name="Parker M."/>
            <person name="Probert I."/>
            <person name="Quesneville H."/>
            <person name="Raines C."/>
            <person name="Rensing S.A."/>
            <person name="Riano-Pachon D.M."/>
            <person name="Richier S."/>
            <person name="Rokitta S."/>
            <person name="Shiraiwa Y."/>
            <person name="Soanes D.M."/>
            <person name="van der Giezen M."/>
            <person name="Wahlund T.M."/>
            <person name="Williams B."/>
            <person name="Wilson W."/>
            <person name="Wolfe G."/>
            <person name="Wurch L.L."/>
        </authorList>
    </citation>
    <scope>NUCLEOTIDE SEQUENCE</scope>
</reference>
<evidence type="ECO:0000256" key="3">
    <source>
        <dbReference type="ARBA" id="ARBA00022737"/>
    </source>
</evidence>
<keyword evidence="7" id="KW-1133">Transmembrane helix</keyword>
<name>A0A0D3KQ22_EMIH1</name>
<evidence type="ECO:0000256" key="2">
    <source>
        <dbReference type="ARBA" id="ARBA00022692"/>
    </source>
</evidence>
<dbReference type="RefSeq" id="XP_005790286.1">
    <property type="nucleotide sequence ID" value="XM_005790229.1"/>
</dbReference>
<feature type="transmembrane region" description="Helical" evidence="7">
    <location>
        <begin position="93"/>
        <end position="115"/>
    </location>
</feature>
<organism evidence="9 10">
    <name type="scientific">Emiliania huxleyi (strain CCMP1516)</name>
    <dbReference type="NCBI Taxonomy" id="280463"/>
    <lineage>
        <taxon>Eukaryota</taxon>
        <taxon>Haptista</taxon>
        <taxon>Haptophyta</taxon>
        <taxon>Prymnesiophyceae</taxon>
        <taxon>Isochrysidales</taxon>
        <taxon>Noelaerhabdaceae</taxon>
        <taxon>Emiliania</taxon>
    </lineage>
</organism>
<keyword evidence="3" id="KW-0677">Repeat</keyword>
<feature type="repeat" description="Solcar" evidence="5">
    <location>
        <begin position="172"/>
        <end position="259"/>
    </location>
</feature>
<dbReference type="PaxDb" id="2903-EOD37857"/>
<dbReference type="InterPro" id="IPR018108">
    <property type="entry name" value="MCP_transmembrane"/>
</dbReference>
<evidence type="ECO:0000313" key="9">
    <source>
        <dbReference type="EnsemblProtists" id="EOD37857"/>
    </source>
</evidence>
<keyword evidence="6" id="KW-0813">Transport</keyword>
<keyword evidence="8" id="KW-0732">Signal</keyword>
<dbReference type="GeneID" id="17283129"/>
<reference evidence="9" key="2">
    <citation type="submission" date="2024-10" db="UniProtKB">
        <authorList>
            <consortium name="EnsemblProtists"/>
        </authorList>
    </citation>
    <scope>IDENTIFICATION</scope>
</reference>
<dbReference type="KEGG" id="ehx:EMIHUDRAFT_122286"/>
<accession>A0A0D3KQ22</accession>
<keyword evidence="10" id="KW-1185">Reference proteome</keyword>
<dbReference type="EnsemblProtists" id="EOD37857">
    <property type="protein sequence ID" value="EOD37857"/>
    <property type="gene ID" value="EMIHUDRAFT_122286"/>
</dbReference>
<keyword evidence="4 5" id="KW-0472">Membrane</keyword>
<dbReference type="PROSITE" id="PS50920">
    <property type="entry name" value="SOLCAR"/>
    <property type="match status" value="2"/>
</dbReference>
<dbReference type="eggNOG" id="KOG0751">
    <property type="taxonomic scope" value="Eukaryota"/>
</dbReference>
<comment type="similarity">
    <text evidence="6">Belongs to the mitochondrial carrier (TC 2.A.29) family.</text>
</comment>
<dbReference type="GO" id="GO:0016020">
    <property type="term" value="C:membrane"/>
    <property type="evidence" value="ECO:0007669"/>
    <property type="project" value="UniProtKB-SubCell"/>
</dbReference>
<feature type="chain" id="PRO_5044288192" description="Mitochondrial carrier protein" evidence="8">
    <location>
        <begin position="26"/>
        <end position="400"/>
    </location>
</feature>
<proteinExistence type="inferred from homology"/>
<dbReference type="STRING" id="2903.R1DRV1"/>
<evidence type="ECO:0000256" key="8">
    <source>
        <dbReference type="SAM" id="SignalP"/>
    </source>
</evidence>
<evidence type="ECO:0000256" key="1">
    <source>
        <dbReference type="ARBA" id="ARBA00004141"/>
    </source>
</evidence>
<evidence type="ECO:0008006" key="11">
    <source>
        <dbReference type="Google" id="ProtNLM"/>
    </source>
</evidence>
<evidence type="ECO:0000313" key="10">
    <source>
        <dbReference type="Proteomes" id="UP000013827"/>
    </source>
</evidence>
<evidence type="ECO:0000256" key="4">
    <source>
        <dbReference type="ARBA" id="ARBA00023136"/>
    </source>
</evidence>
<keyword evidence="2 5" id="KW-0812">Transmembrane</keyword>
<sequence length="400" mass="42445">MPAPSSRHLALLLAVLLASLSPAAALSVAPVPIAGWQRALAGAAAYCSATLISSPVDVVKTRLQAGSHGPAGRGPGASALRVTMHLLRTESLLVFYAGIGPALLMAPAAMVQYALMDPLREIMPVGALDITIKCPFDRLKTQMQAPGGGFAATLVRDLPYLVYTTMQLVLGQTHSANLLSGAVAGAVAATLVTPADVIKTRLQVTGAKVPLVAVMRRPDLRNASGGWQLLDEGGLGPRLARIPVYTAVTLATFDLVKGLFVLSNEAAAVKGQYTDAEGKCRVEALLFEEFGAMSAGAEELLRRVAEVAGRKLTWWQYDQTSWSAREWMPFALQRLPVQLWVALADEAQRAIGAASRGREGLGAFQRQLRPRRVDGCTQQVARCVTVHSAGSQLPLRVLGM</sequence>
<dbReference type="PANTHER" id="PTHR24089">
    <property type="entry name" value="SOLUTE CARRIER FAMILY 25"/>
    <property type="match status" value="1"/>
</dbReference>
<dbReference type="HOGENOM" id="CLU_689713_0_0_1"/>
<feature type="signal peptide" evidence="8">
    <location>
        <begin position="1"/>
        <end position="25"/>
    </location>
</feature>
<evidence type="ECO:0000256" key="7">
    <source>
        <dbReference type="SAM" id="Phobius"/>
    </source>
</evidence>
<comment type="subcellular location">
    <subcellularLocation>
        <location evidence="1">Membrane</location>
        <topology evidence="1">Multi-pass membrane protein</topology>
    </subcellularLocation>
</comment>
<feature type="repeat" description="Solcar" evidence="5">
    <location>
        <begin position="33"/>
        <end position="122"/>
    </location>
</feature>
<protein>
    <recommendedName>
        <fullName evidence="11">Mitochondrial carrier protein</fullName>
    </recommendedName>
</protein>
<dbReference type="Gene3D" id="1.50.40.10">
    <property type="entry name" value="Mitochondrial carrier domain"/>
    <property type="match status" value="1"/>
</dbReference>
<evidence type="ECO:0000256" key="6">
    <source>
        <dbReference type="RuleBase" id="RU000488"/>
    </source>
</evidence>
<dbReference type="SUPFAM" id="SSF103506">
    <property type="entry name" value="Mitochondrial carrier"/>
    <property type="match status" value="2"/>
</dbReference>
<dbReference type="InterPro" id="IPR023395">
    <property type="entry name" value="MCP_dom_sf"/>
</dbReference>
<evidence type="ECO:0000256" key="5">
    <source>
        <dbReference type="PROSITE-ProRule" id="PRU00282"/>
    </source>
</evidence>
<dbReference type="AlphaFoldDB" id="A0A0D3KQ22"/>
<dbReference type="Pfam" id="PF00153">
    <property type="entry name" value="Mito_carr"/>
    <property type="match status" value="2"/>
</dbReference>
<dbReference type="Proteomes" id="UP000013827">
    <property type="component" value="Unassembled WGS sequence"/>
</dbReference>